<dbReference type="AlphaFoldDB" id="A0AA48RD77"/>
<proteinExistence type="predicted"/>
<reference evidence="1" key="1">
    <citation type="submission" date="2023-07" db="EMBL/GenBank/DDBJ databases">
        <authorList>
            <person name="Pelsma A.J. K."/>
        </authorList>
    </citation>
    <scope>NUCLEOTIDE SEQUENCE</scope>
</reference>
<organism evidence="1">
    <name type="scientific">freshwater sediment metagenome</name>
    <dbReference type="NCBI Taxonomy" id="556182"/>
    <lineage>
        <taxon>unclassified sequences</taxon>
        <taxon>metagenomes</taxon>
        <taxon>ecological metagenomes</taxon>
    </lineage>
</organism>
<name>A0AA48RD77_9ZZZZ</name>
<dbReference type="EMBL" id="OY288114">
    <property type="protein sequence ID" value="CAJ0867337.1"/>
    <property type="molecule type" value="Genomic_DNA"/>
</dbReference>
<evidence type="ECO:0000313" key="1">
    <source>
        <dbReference type="EMBL" id="CAJ0867337.1"/>
    </source>
</evidence>
<sequence>MPGWFARTSHALTPTPPMATHGEELAAAFAENGSGVEAAIGG</sequence>
<accession>A0AA48RD77</accession>
<protein>
    <submittedName>
        <fullName evidence="1">Uncharacterized protein</fullName>
    </submittedName>
</protein>
<gene>
    <name evidence="1" type="ORF">AMST5_01944</name>
</gene>